<dbReference type="PATRIC" id="fig|55802.8.peg.1473"/>
<dbReference type="EMBL" id="CP013050">
    <property type="protein sequence ID" value="ALM75410.1"/>
    <property type="molecule type" value="Genomic_DNA"/>
</dbReference>
<dbReference type="GeneID" id="26136738"/>
<dbReference type="PROSITE" id="PS51257">
    <property type="entry name" value="PROKAR_LIPOPROTEIN"/>
    <property type="match status" value="1"/>
</dbReference>
<dbReference type="Proteomes" id="UP000066042">
    <property type="component" value="Chromosome"/>
</dbReference>
<organism evidence="2 3">
    <name type="scientific">Thermococcus barophilus</name>
    <dbReference type="NCBI Taxonomy" id="55802"/>
    <lineage>
        <taxon>Archaea</taxon>
        <taxon>Methanobacteriati</taxon>
        <taxon>Methanobacteriota</taxon>
        <taxon>Thermococci</taxon>
        <taxon>Thermococcales</taxon>
        <taxon>Thermococcaceae</taxon>
        <taxon>Thermococcus</taxon>
    </lineage>
</organism>
<evidence type="ECO:0000313" key="2">
    <source>
        <dbReference type="EMBL" id="ALM75410.1"/>
    </source>
</evidence>
<accession>A0A0S1XC92</accession>
<dbReference type="InterPro" id="IPR019243">
    <property type="entry name" value="DUF2202"/>
</dbReference>
<evidence type="ECO:0000313" key="3">
    <source>
        <dbReference type="Proteomes" id="UP000066042"/>
    </source>
</evidence>
<reference evidence="2 3" key="1">
    <citation type="journal article" date="2016" name="Genome Announc.">
        <title>Complete genome sequence of the hyperthermophilic and piezophilic archaeon Thermococcus barophilus Ch5, capable of growth at the expense of hydrogenogenesis from carbon monoxide and formate.</title>
        <authorList>
            <person name="Oger P."/>
            <person name="Sokolova T.G."/>
            <person name="Kozhevnikova D.A."/>
            <person name="Taranov E.A."/>
            <person name="Vannier P."/>
            <person name="Lee H.S."/>
            <person name="Kwon K.K."/>
            <person name="Kang S.G."/>
            <person name="Lee J.H."/>
            <person name="Bonch-Osmolovskaya E.A."/>
            <person name="Lebedinsky A.V."/>
        </authorList>
    </citation>
    <scope>NUCLEOTIDE SEQUENCE [LARGE SCALE GENOMIC DNA]</scope>
    <source>
        <strain evidence="3">Ch5</strain>
    </source>
</reference>
<dbReference type="InterPro" id="IPR012347">
    <property type="entry name" value="Ferritin-like"/>
</dbReference>
<dbReference type="InterPro" id="IPR009078">
    <property type="entry name" value="Ferritin-like_SF"/>
</dbReference>
<dbReference type="Gene3D" id="1.20.1260.10">
    <property type="match status" value="1"/>
</dbReference>
<sequence length="265" mass="29948">MKKKLFGLMLVGVMLLTIAAGCLTTTETITQTITLTKTATQQPTNLENAGGAVTAPTGYQAVADLVSSYPVEELTQDEIDGILWMREEEKLARDVYLTLYEKWGLQIFYNIATRSEQTHMDMVLALIEKYNLTDPVGDNGIGEFTNPEIQALYDKLVAEGSKSVEDALKVGALIEEVDIKDLEEWLAKSDNEDIKFVYENLMMGSRNHLRAFVRNLENYGITYQPQVLPQDQYEQIINTPMEMGTRWMIVVSLSYLIIFQQLLEA</sequence>
<dbReference type="STRING" id="55802.TBCH5v1_1493"/>
<proteinExistence type="predicted"/>
<dbReference type="CDD" id="cd01048">
    <property type="entry name" value="Ferritin_like_AB2"/>
    <property type="match status" value="1"/>
</dbReference>
<dbReference type="AlphaFoldDB" id="A0A0S1XC92"/>
<protein>
    <recommendedName>
        <fullName evidence="1">DUF2202 domain-containing protein</fullName>
    </recommendedName>
</protein>
<dbReference type="RefSeq" id="WP_082585125.1">
    <property type="nucleotide sequence ID" value="NZ_CP013050.1"/>
</dbReference>
<gene>
    <name evidence="2" type="ORF">TBCH5v1_1493</name>
</gene>
<dbReference type="SUPFAM" id="SSF47240">
    <property type="entry name" value="Ferritin-like"/>
    <property type="match status" value="1"/>
</dbReference>
<dbReference type="Pfam" id="PF09968">
    <property type="entry name" value="DUF2202"/>
    <property type="match status" value="1"/>
</dbReference>
<name>A0A0S1XC92_THEBA</name>
<evidence type="ECO:0000259" key="1">
    <source>
        <dbReference type="Pfam" id="PF09968"/>
    </source>
</evidence>
<feature type="domain" description="DUF2202" evidence="1">
    <location>
        <begin position="78"/>
        <end position="239"/>
    </location>
</feature>